<reference evidence="8" key="1">
    <citation type="submission" date="2016-10" db="EMBL/GenBank/DDBJ databases">
        <authorList>
            <person name="Varghese N."/>
            <person name="Submissions S."/>
        </authorList>
    </citation>
    <scope>NUCLEOTIDE SEQUENCE [LARGE SCALE GENOMIC DNA]</scope>
    <source>
        <strain evidence="8">Gh-105</strain>
    </source>
</reference>
<dbReference type="PROSITE" id="PS01033">
    <property type="entry name" value="GLOBIN"/>
    <property type="match status" value="1"/>
</dbReference>
<evidence type="ECO:0000256" key="5">
    <source>
        <dbReference type="RuleBase" id="RU000356"/>
    </source>
</evidence>
<protein>
    <submittedName>
        <fullName evidence="7">Hemoglobin-like flavoprotein</fullName>
    </submittedName>
</protein>
<dbReference type="InterPro" id="IPR000971">
    <property type="entry name" value="Globin"/>
</dbReference>
<proteinExistence type="inferred from homology"/>
<feature type="domain" description="Globin" evidence="6">
    <location>
        <begin position="1"/>
        <end position="134"/>
    </location>
</feature>
<dbReference type="EMBL" id="FOPM01000015">
    <property type="protein sequence ID" value="SFG88382.1"/>
    <property type="molecule type" value="Genomic_DNA"/>
</dbReference>
<keyword evidence="4" id="KW-0408">Iron</keyword>
<keyword evidence="5" id="KW-0813">Transport</keyword>
<dbReference type="GO" id="GO:0071500">
    <property type="term" value="P:cellular response to nitrosative stress"/>
    <property type="evidence" value="ECO:0007669"/>
    <property type="project" value="TreeGrafter"/>
</dbReference>
<dbReference type="GO" id="GO:0005344">
    <property type="term" value="F:oxygen carrier activity"/>
    <property type="evidence" value="ECO:0007669"/>
    <property type="project" value="UniProtKB-KW"/>
</dbReference>
<dbReference type="InterPro" id="IPR012292">
    <property type="entry name" value="Globin/Proto"/>
</dbReference>
<dbReference type="GO" id="GO:0020037">
    <property type="term" value="F:heme binding"/>
    <property type="evidence" value="ECO:0007669"/>
    <property type="project" value="InterPro"/>
</dbReference>
<dbReference type="PANTHER" id="PTHR43396">
    <property type="entry name" value="FLAVOHEMOPROTEIN"/>
    <property type="match status" value="1"/>
</dbReference>
<organism evidence="7 8">
    <name type="scientific">Methylobacterium gossipiicola</name>
    <dbReference type="NCBI Taxonomy" id="582675"/>
    <lineage>
        <taxon>Bacteria</taxon>
        <taxon>Pseudomonadati</taxon>
        <taxon>Pseudomonadota</taxon>
        <taxon>Alphaproteobacteria</taxon>
        <taxon>Hyphomicrobiales</taxon>
        <taxon>Methylobacteriaceae</taxon>
        <taxon>Methylobacterium</taxon>
    </lineage>
</organism>
<comment type="similarity">
    <text evidence="5">Belongs to the globin family.</text>
</comment>
<evidence type="ECO:0000313" key="8">
    <source>
        <dbReference type="Proteomes" id="UP000199229"/>
    </source>
</evidence>
<evidence type="ECO:0000256" key="2">
    <source>
        <dbReference type="ARBA" id="ARBA00022621"/>
    </source>
</evidence>
<evidence type="ECO:0000256" key="1">
    <source>
        <dbReference type="ARBA" id="ARBA00022617"/>
    </source>
</evidence>
<keyword evidence="1 5" id="KW-0349">Heme</keyword>
<dbReference type="GO" id="GO:0046210">
    <property type="term" value="P:nitric oxide catabolic process"/>
    <property type="evidence" value="ECO:0007669"/>
    <property type="project" value="TreeGrafter"/>
</dbReference>
<accession>A0A1I2VGR8</accession>
<evidence type="ECO:0000256" key="4">
    <source>
        <dbReference type="ARBA" id="ARBA00023004"/>
    </source>
</evidence>
<dbReference type="PANTHER" id="PTHR43396:SF3">
    <property type="entry name" value="FLAVOHEMOPROTEIN"/>
    <property type="match status" value="1"/>
</dbReference>
<dbReference type="STRING" id="582675.SAMN05192565_11516"/>
<gene>
    <name evidence="7" type="ORF">SAMN05192565_11516</name>
</gene>
<dbReference type="RefSeq" id="WP_091972631.1">
    <property type="nucleotide sequence ID" value="NZ_FOPM01000015.1"/>
</dbReference>
<dbReference type="Pfam" id="PF00042">
    <property type="entry name" value="Globin"/>
    <property type="match status" value="1"/>
</dbReference>
<evidence type="ECO:0000313" key="7">
    <source>
        <dbReference type="EMBL" id="SFG88382.1"/>
    </source>
</evidence>
<name>A0A1I2VGR8_9HYPH</name>
<dbReference type="GO" id="GO:0071949">
    <property type="term" value="F:FAD binding"/>
    <property type="evidence" value="ECO:0007669"/>
    <property type="project" value="TreeGrafter"/>
</dbReference>
<dbReference type="Proteomes" id="UP000199229">
    <property type="component" value="Unassembled WGS sequence"/>
</dbReference>
<dbReference type="InterPro" id="IPR009050">
    <property type="entry name" value="Globin-like_sf"/>
</dbReference>
<keyword evidence="8" id="KW-1185">Reference proteome</keyword>
<dbReference type="Gene3D" id="1.10.490.10">
    <property type="entry name" value="Globins"/>
    <property type="match status" value="1"/>
</dbReference>
<dbReference type="GO" id="GO:0008941">
    <property type="term" value="F:nitric oxide dioxygenase NAD(P)H activity"/>
    <property type="evidence" value="ECO:0007669"/>
    <property type="project" value="TreeGrafter"/>
</dbReference>
<dbReference type="GO" id="GO:0019825">
    <property type="term" value="F:oxygen binding"/>
    <property type="evidence" value="ECO:0007669"/>
    <property type="project" value="InterPro"/>
</dbReference>
<dbReference type="AlphaFoldDB" id="A0A1I2VGR8"/>
<keyword evidence="2 5" id="KW-0561">Oxygen transport</keyword>
<dbReference type="GO" id="GO:0046872">
    <property type="term" value="F:metal ion binding"/>
    <property type="evidence" value="ECO:0007669"/>
    <property type="project" value="UniProtKB-KW"/>
</dbReference>
<dbReference type="SUPFAM" id="SSF46458">
    <property type="entry name" value="Globin-like"/>
    <property type="match status" value="1"/>
</dbReference>
<sequence>MTPEQITLVQDSFAKVRPIADTAADLFYGRLFEIAPAVRPMFPEDMREQKKKLMAMLSLAVTNLDKPDIVVPALQKLGRQHAAFGTEAAHYEPVGEALLWTLEQGLGPDFTPSVHEAWVETYGLVAGVMKAAAAEV</sequence>
<dbReference type="OrthoDB" id="3213438at2"/>
<dbReference type="CDD" id="cd12131">
    <property type="entry name" value="HGbI-like"/>
    <property type="match status" value="1"/>
</dbReference>
<keyword evidence="3" id="KW-0479">Metal-binding</keyword>
<evidence type="ECO:0000256" key="3">
    <source>
        <dbReference type="ARBA" id="ARBA00022723"/>
    </source>
</evidence>
<evidence type="ECO:0000259" key="6">
    <source>
        <dbReference type="PROSITE" id="PS01033"/>
    </source>
</evidence>